<dbReference type="PRINTS" id="PR00996">
    <property type="entry name" value="CHERMTFRASE"/>
</dbReference>
<proteinExistence type="predicted"/>
<evidence type="ECO:0000256" key="4">
    <source>
        <dbReference type="ARBA" id="ARBA00022679"/>
    </source>
</evidence>
<dbReference type="InterPro" id="IPR036804">
    <property type="entry name" value="CheR_N_sf"/>
</dbReference>
<dbReference type="InterPro" id="IPR050903">
    <property type="entry name" value="Bact_Chemotaxis_MeTrfase"/>
</dbReference>
<dbReference type="PANTHER" id="PTHR24422">
    <property type="entry name" value="CHEMOTAXIS PROTEIN METHYLTRANSFERASE"/>
    <property type="match status" value="1"/>
</dbReference>
<dbReference type="SUPFAM" id="SSF53335">
    <property type="entry name" value="S-adenosyl-L-methionine-dependent methyltransferases"/>
    <property type="match status" value="1"/>
</dbReference>
<evidence type="ECO:0000256" key="2">
    <source>
        <dbReference type="ARBA" id="ARBA00012534"/>
    </source>
</evidence>
<keyword evidence="3" id="KW-0489">Methyltransferase</keyword>
<dbReference type="EC" id="2.1.1.80" evidence="2"/>
<dbReference type="RefSeq" id="WP_306727921.1">
    <property type="nucleotide sequence ID" value="NZ_JAVDDT010000003.1"/>
</dbReference>
<evidence type="ECO:0000259" key="7">
    <source>
        <dbReference type="PROSITE" id="PS50123"/>
    </source>
</evidence>
<keyword evidence="5" id="KW-0949">S-adenosyl-L-methionine</keyword>
<dbReference type="Gene3D" id="3.40.50.150">
    <property type="entry name" value="Vaccinia Virus protein VP39"/>
    <property type="match status" value="1"/>
</dbReference>
<evidence type="ECO:0000313" key="9">
    <source>
        <dbReference type="Proteomes" id="UP001239019"/>
    </source>
</evidence>
<dbReference type="Gene3D" id="1.10.155.10">
    <property type="entry name" value="Chemotaxis receptor methyltransferase CheR, N-terminal domain"/>
    <property type="match status" value="1"/>
</dbReference>
<evidence type="ECO:0000256" key="3">
    <source>
        <dbReference type="ARBA" id="ARBA00022603"/>
    </source>
</evidence>
<accession>A0ABU0W8V9</accession>
<reference evidence="8 9" key="1">
    <citation type="submission" date="2023-08" db="EMBL/GenBank/DDBJ databases">
        <title>Whole-genome sequencing of halo(alkali)philic microorganisms from hypersaline lakes.</title>
        <authorList>
            <person name="Sorokin D.Y."/>
            <person name="Abbas B."/>
            <person name="Merkel A.Y."/>
        </authorList>
    </citation>
    <scope>NUCLEOTIDE SEQUENCE [LARGE SCALE GENOMIC DNA]</scope>
    <source>
        <strain evidence="8 9">AB-CW4</strain>
    </source>
</reference>
<dbReference type="Pfam" id="PF03705">
    <property type="entry name" value="CheR_N"/>
    <property type="match status" value="1"/>
</dbReference>
<dbReference type="PANTHER" id="PTHR24422:SF10">
    <property type="entry name" value="CHEMOTAXIS PROTEIN METHYLTRANSFERASE 2"/>
    <property type="match status" value="1"/>
</dbReference>
<dbReference type="SUPFAM" id="SSF47757">
    <property type="entry name" value="Chemotaxis receptor methyltransferase CheR, N-terminal domain"/>
    <property type="match status" value="1"/>
</dbReference>
<keyword evidence="4" id="KW-0808">Transferase</keyword>
<dbReference type="InterPro" id="IPR022642">
    <property type="entry name" value="CheR_C"/>
</dbReference>
<dbReference type="InterPro" id="IPR029063">
    <property type="entry name" value="SAM-dependent_MTases_sf"/>
</dbReference>
<feature type="domain" description="CheR-type methyltransferase" evidence="7">
    <location>
        <begin position="1"/>
        <end position="275"/>
    </location>
</feature>
<dbReference type="Proteomes" id="UP001239019">
    <property type="component" value="Unassembled WGS sequence"/>
</dbReference>
<protein>
    <recommendedName>
        <fullName evidence="2">protein-glutamate O-methyltransferase</fullName>
        <ecNumber evidence="2">2.1.1.80</ecNumber>
    </recommendedName>
</protein>
<evidence type="ECO:0000256" key="6">
    <source>
        <dbReference type="SAM" id="MobiDB-lite"/>
    </source>
</evidence>
<feature type="region of interest" description="Disordered" evidence="6">
    <location>
        <begin position="286"/>
        <end position="305"/>
    </location>
</feature>
<sequence length="305" mass="35278">MNDVSMAMSDKDFEAFRALFLETLGLYFEDHRRYLVEKRVASRMKQLRLSDHRRYLAVLQSSTSTEEFEALTNAITVNETYFNREYYQLQCMTRSLLPEIVVNRRRRKVPDSEPLRIWSIPCSTGEEPYSVAMELLDAWPAVDDYIVEIHASDVDTDALRRAKEGVYGERALRMLPAARRECYLRPEGPGQYRICEAIRRSVSFSKINLNSDDWMARLPPMDVILCRNLLIYFNDESRREAAGRLFKALRPGGFVCLGHSESMHRMNADFLYRRFPEAIVYQRPVGTRGPGQDGSVSDMEDLACG</sequence>
<name>A0ABU0W8V9_9GAMM</name>
<dbReference type="EMBL" id="JAVDDT010000003">
    <property type="protein sequence ID" value="MDQ2069420.1"/>
    <property type="molecule type" value="Genomic_DNA"/>
</dbReference>
<evidence type="ECO:0000256" key="1">
    <source>
        <dbReference type="ARBA" id="ARBA00001541"/>
    </source>
</evidence>
<evidence type="ECO:0000256" key="5">
    <source>
        <dbReference type="ARBA" id="ARBA00022691"/>
    </source>
</evidence>
<organism evidence="8 9">
    <name type="scientific">Natronospira bacteriovora</name>
    <dbReference type="NCBI Taxonomy" id="3069753"/>
    <lineage>
        <taxon>Bacteria</taxon>
        <taxon>Pseudomonadati</taxon>
        <taxon>Pseudomonadota</taxon>
        <taxon>Gammaproteobacteria</taxon>
        <taxon>Natronospirales</taxon>
        <taxon>Natronospiraceae</taxon>
        <taxon>Natronospira</taxon>
    </lineage>
</organism>
<gene>
    <name evidence="8" type="ORF">RBH19_06020</name>
</gene>
<comment type="caution">
    <text evidence="8">The sequence shown here is derived from an EMBL/GenBank/DDBJ whole genome shotgun (WGS) entry which is preliminary data.</text>
</comment>
<dbReference type="InterPro" id="IPR022641">
    <property type="entry name" value="CheR_N"/>
</dbReference>
<dbReference type="PROSITE" id="PS50123">
    <property type="entry name" value="CHER"/>
    <property type="match status" value="1"/>
</dbReference>
<dbReference type="Pfam" id="PF01739">
    <property type="entry name" value="CheR"/>
    <property type="match status" value="1"/>
</dbReference>
<evidence type="ECO:0000313" key="8">
    <source>
        <dbReference type="EMBL" id="MDQ2069420.1"/>
    </source>
</evidence>
<dbReference type="InterPro" id="IPR000780">
    <property type="entry name" value="CheR_MeTrfase"/>
</dbReference>
<keyword evidence="9" id="KW-1185">Reference proteome</keyword>
<dbReference type="SMART" id="SM00138">
    <property type="entry name" value="MeTrc"/>
    <property type="match status" value="1"/>
</dbReference>
<comment type="catalytic activity">
    <reaction evidence="1">
        <text>L-glutamyl-[protein] + S-adenosyl-L-methionine = [protein]-L-glutamate 5-O-methyl ester + S-adenosyl-L-homocysteine</text>
        <dbReference type="Rhea" id="RHEA:24452"/>
        <dbReference type="Rhea" id="RHEA-COMP:10208"/>
        <dbReference type="Rhea" id="RHEA-COMP:10311"/>
        <dbReference type="ChEBI" id="CHEBI:29973"/>
        <dbReference type="ChEBI" id="CHEBI:57856"/>
        <dbReference type="ChEBI" id="CHEBI:59789"/>
        <dbReference type="ChEBI" id="CHEBI:82795"/>
        <dbReference type="EC" id="2.1.1.80"/>
    </reaction>
</comment>